<dbReference type="SUPFAM" id="SSF51905">
    <property type="entry name" value="FAD/NAD(P)-binding domain"/>
    <property type="match status" value="1"/>
</dbReference>
<reference evidence="1" key="1">
    <citation type="submission" date="2024-02" db="EMBL/GenBank/DDBJ databases">
        <authorList>
            <consortium name="ELIXIR-Norway"/>
            <consortium name="Elixir Norway"/>
        </authorList>
    </citation>
    <scope>NUCLEOTIDE SEQUENCE</scope>
</reference>
<dbReference type="PANTHER" id="PTHR43100">
    <property type="entry name" value="GLUTAMATE SYNTHASE [NADPH] SMALL CHAIN"/>
    <property type="match status" value="1"/>
</dbReference>
<dbReference type="Proteomes" id="UP001497444">
    <property type="component" value="Unassembled WGS sequence"/>
</dbReference>
<proteinExistence type="predicted"/>
<accession>A0ABP0VK43</accession>
<evidence type="ECO:0000313" key="2">
    <source>
        <dbReference type="Proteomes" id="UP001497444"/>
    </source>
</evidence>
<evidence type="ECO:0000313" key="1">
    <source>
        <dbReference type="EMBL" id="CAK9253857.1"/>
    </source>
</evidence>
<organism evidence="1 2">
    <name type="scientific">Sphagnum jensenii</name>
    <dbReference type="NCBI Taxonomy" id="128206"/>
    <lineage>
        <taxon>Eukaryota</taxon>
        <taxon>Viridiplantae</taxon>
        <taxon>Streptophyta</taxon>
        <taxon>Embryophyta</taxon>
        <taxon>Bryophyta</taxon>
        <taxon>Sphagnophytina</taxon>
        <taxon>Sphagnopsida</taxon>
        <taxon>Sphagnales</taxon>
        <taxon>Sphagnaceae</taxon>
        <taxon>Sphagnum</taxon>
    </lineage>
</organism>
<dbReference type="InterPro" id="IPR036188">
    <property type="entry name" value="FAD/NAD-bd_sf"/>
</dbReference>
<protein>
    <recommendedName>
        <fullName evidence="3">FAD/NAD(P)-binding domain-containing protein</fullName>
    </recommendedName>
</protein>
<dbReference type="PANTHER" id="PTHR43100:SF1">
    <property type="entry name" value="GLUTAMATE SYNTHASE [NADPH] SMALL CHAIN"/>
    <property type="match status" value="1"/>
</dbReference>
<evidence type="ECO:0008006" key="3">
    <source>
        <dbReference type="Google" id="ProtNLM"/>
    </source>
</evidence>
<keyword evidence="2" id="KW-1185">Reference proteome</keyword>
<dbReference type="EMBL" id="CAXAQS010000943">
    <property type="protein sequence ID" value="CAK9253857.1"/>
    <property type="molecule type" value="Genomic_DNA"/>
</dbReference>
<name>A0ABP0VK43_9BRYO</name>
<gene>
    <name evidence="1" type="ORF">CSSPJE1EN1_LOCUS29235</name>
</gene>
<comment type="caution">
    <text evidence="1">The sequence shown here is derived from an EMBL/GenBank/DDBJ whole genome shotgun (WGS) entry which is preliminary data.</text>
</comment>
<dbReference type="Gene3D" id="3.50.50.60">
    <property type="entry name" value="FAD/NAD(P)-binding domain"/>
    <property type="match status" value="1"/>
</dbReference>
<dbReference type="InterPro" id="IPR051394">
    <property type="entry name" value="Glutamate_Synthase"/>
</dbReference>
<sequence length="95" mass="10183">MGFLGPENYLIEQLNLTKDQRSNILTKTGTYRTPIDRIYSAGDCRRGQSLVVHAINEGRQAAREIDTDLIGALSALPGPGGVIPYPPPSTKSATG</sequence>